<evidence type="ECO:0000313" key="3">
    <source>
        <dbReference type="EMBL" id="OJG19631.1"/>
    </source>
</evidence>
<dbReference type="SUPFAM" id="SSF53254">
    <property type="entry name" value="Phosphoglycerate mutase-like"/>
    <property type="match status" value="1"/>
</dbReference>
<dbReference type="InterPro" id="IPR013078">
    <property type="entry name" value="His_Pase_superF_clade-1"/>
</dbReference>
<dbReference type="SMART" id="SM00855">
    <property type="entry name" value="PGAM"/>
    <property type="match status" value="1"/>
</dbReference>
<dbReference type="PANTHER" id="PTHR48100:SF5">
    <property type="entry name" value="HISTIDINE PHOSPHATASE FAMILY PROTEIN"/>
    <property type="match status" value="1"/>
</dbReference>
<dbReference type="InterPro" id="IPR050275">
    <property type="entry name" value="PGM_Phosphatase"/>
</dbReference>
<feature type="binding site" evidence="2">
    <location>
        <position position="61"/>
    </location>
    <ligand>
        <name>substrate</name>
    </ligand>
</feature>
<dbReference type="InterPro" id="IPR001345">
    <property type="entry name" value="PG/BPGM_mutase_AS"/>
</dbReference>
<dbReference type="AlphaFoldDB" id="A0A1L8RIM4"/>
<organism evidence="3 4">
    <name type="scientific">Enterococcus canis</name>
    <dbReference type="NCBI Taxonomy" id="214095"/>
    <lineage>
        <taxon>Bacteria</taxon>
        <taxon>Bacillati</taxon>
        <taxon>Bacillota</taxon>
        <taxon>Bacilli</taxon>
        <taxon>Lactobacillales</taxon>
        <taxon>Enterococcaceae</taxon>
        <taxon>Enterococcus</taxon>
    </lineage>
</organism>
<evidence type="ECO:0000256" key="2">
    <source>
        <dbReference type="PIRSR" id="PIRSR613078-2"/>
    </source>
</evidence>
<dbReference type="EMBL" id="JXKH01000002">
    <property type="protein sequence ID" value="OJG19631.1"/>
    <property type="molecule type" value="Genomic_DNA"/>
</dbReference>
<dbReference type="InterPro" id="IPR029033">
    <property type="entry name" value="His_PPase_superfam"/>
</dbReference>
<dbReference type="GO" id="GO:0016791">
    <property type="term" value="F:phosphatase activity"/>
    <property type="evidence" value="ECO:0007669"/>
    <property type="project" value="TreeGrafter"/>
</dbReference>
<comment type="caution">
    <text evidence="3">The sequence shown here is derived from an EMBL/GenBank/DDBJ whole genome shotgun (WGS) entry which is preliminary data.</text>
</comment>
<accession>A0A1L8RIM4</accession>
<evidence type="ECO:0000313" key="4">
    <source>
        <dbReference type="Proteomes" id="UP000181884"/>
    </source>
</evidence>
<evidence type="ECO:0000256" key="1">
    <source>
        <dbReference type="PIRSR" id="PIRSR613078-1"/>
    </source>
</evidence>
<proteinExistence type="predicted"/>
<feature type="active site" description="Tele-phosphohistidine intermediate" evidence="1">
    <location>
        <position position="10"/>
    </location>
</feature>
<feature type="active site" description="Proton donor/acceptor" evidence="1">
    <location>
        <position position="82"/>
    </location>
</feature>
<dbReference type="PROSITE" id="PS00175">
    <property type="entry name" value="PG_MUTASE"/>
    <property type="match status" value="1"/>
</dbReference>
<dbReference type="Gene3D" id="3.40.50.1240">
    <property type="entry name" value="Phosphoglycerate mutase-like"/>
    <property type="match status" value="1"/>
</dbReference>
<dbReference type="Proteomes" id="UP000181884">
    <property type="component" value="Unassembled WGS sequence"/>
</dbReference>
<reference evidence="3 4" key="1">
    <citation type="submission" date="2014-12" db="EMBL/GenBank/DDBJ databases">
        <title>Draft genome sequences of 29 type strains of Enterococci.</title>
        <authorList>
            <person name="Zhong Z."/>
            <person name="Sun Z."/>
            <person name="Liu W."/>
            <person name="Zhang W."/>
            <person name="Zhang H."/>
        </authorList>
    </citation>
    <scope>NUCLEOTIDE SEQUENCE [LARGE SCALE GENOMIC DNA]</scope>
    <source>
        <strain evidence="3 4">DSM 17029</strain>
    </source>
</reference>
<evidence type="ECO:0008006" key="5">
    <source>
        <dbReference type="Google" id="ProtNLM"/>
    </source>
</evidence>
<keyword evidence="4" id="KW-1185">Reference proteome</keyword>
<dbReference type="STRING" id="214095.RU97_GL001202"/>
<name>A0A1L8RIM4_9ENTE</name>
<gene>
    <name evidence="3" type="ORF">RU97_GL001202</name>
</gene>
<feature type="binding site" evidence="2">
    <location>
        <begin position="9"/>
        <end position="16"/>
    </location>
    <ligand>
        <name>substrate</name>
    </ligand>
</feature>
<protein>
    <recommendedName>
        <fullName evidence="5">Phosphoglycerate mutase</fullName>
    </recommendedName>
</protein>
<dbReference type="Pfam" id="PF00300">
    <property type="entry name" value="His_Phos_1"/>
    <property type="match status" value="1"/>
</dbReference>
<dbReference type="RefSeq" id="WP_143139568.1">
    <property type="nucleotide sequence ID" value="NZ_JXKH01000002.1"/>
</dbReference>
<dbReference type="GO" id="GO:0005737">
    <property type="term" value="C:cytoplasm"/>
    <property type="evidence" value="ECO:0007669"/>
    <property type="project" value="TreeGrafter"/>
</dbReference>
<sequence length="198" mass="22790">MGKMLYLMRHGETWFNRLHKIQGWCDAPLTELGILQAQQARDYFKKSGITFDAAYCSTSERASDTLEQVTELSYQRMKGLKEWHFGRFEGEPEFLNPPLPYGDFFIQAGGEGELECRARVAATLLDIMQKTTGKNVLAVSHGASCRQFMRYWGHTSQVDQKERLGNCCILRFKFNDDNTFQLEEIINHDFSNLAEGKK</sequence>
<dbReference type="CDD" id="cd07067">
    <property type="entry name" value="HP_PGM_like"/>
    <property type="match status" value="1"/>
</dbReference>
<dbReference type="PANTHER" id="PTHR48100">
    <property type="entry name" value="BROAD-SPECIFICITY PHOSPHATASE YOR283W-RELATED"/>
    <property type="match status" value="1"/>
</dbReference>